<evidence type="ECO:0000313" key="2">
    <source>
        <dbReference type="EMBL" id="GAA2261533.1"/>
    </source>
</evidence>
<name>A0ABP5RGP0_9ACTN</name>
<keyword evidence="1" id="KW-0472">Membrane</keyword>
<accession>A0ABP5RGP0</accession>
<dbReference type="EMBL" id="BAAATR010000026">
    <property type="protein sequence ID" value="GAA2261533.1"/>
    <property type="molecule type" value="Genomic_DNA"/>
</dbReference>
<reference evidence="3" key="1">
    <citation type="journal article" date="2019" name="Int. J. Syst. Evol. Microbiol.">
        <title>The Global Catalogue of Microorganisms (GCM) 10K type strain sequencing project: providing services to taxonomists for standard genome sequencing and annotation.</title>
        <authorList>
            <consortium name="The Broad Institute Genomics Platform"/>
            <consortium name="The Broad Institute Genome Sequencing Center for Infectious Disease"/>
            <person name="Wu L."/>
            <person name="Ma J."/>
        </authorList>
    </citation>
    <scope>NUCLEOTIDE SEQUENCE [LARGE SCALE GENOMIC DNA]</scope>
    <source>
        <strain evidence="3">JCM 7356</strain>
    </source>
</reference>
<dbReference type="Proteomes" id="UP001500305">
    <property type="component" value="Unassembled WGS sequence"/>
</dbReference>
<keyword evidence="1" id="KW-1133">Transmembrane helix</keyword>
<comment type="caution">
    <text evidence="2">The sequence shown here is derived from an EMBL/GenBank/DDBJ whole genome shotgun (WGS) entry which is preliminary data.</text>
</comment>
<protein>
    <submittedName>
        <fullName evidence="2">Uncharacterized protein</fullName>
    </submittedName>
</protein>
<gene>
    <name evidence="2" type="ORF">GCM10010430_52340</name>
</gene>
<evidence type="ECO:0000256" key="1">
    <source>
        <dbReference type="SAM" id="Phobius"/>
    </source>
</evidence>
<evidence type="ECO:0000313" key="3">
    <source>
        <dbReference type="Proteomes" id="UP001500305"/>
    </source>
</evidence>
<dbReference type="RefSeq" id="WP_344638951.1">
    <property type="nucleotide sequence ID" value="NZ_BAAATR010000026.1"/>
</dbReference>
<feature type="transmembrane region" description="Helical" evidence="1">
    <location>
        <begin position="12"/>
        <end position="34"/>
    </location>
</feature>
<keyword evidence="3" id="KW-1185">Reference proteome</keyword>
<organism evidence="2 3">
    <name type="scientific">Kitasatospora cystarginea</name>
    <dbReference type="NCBI Taxonomy" id="58350"/>
    <lineage>
        <taxon>Bacteria</taxon>
        <taxon>Bacillati</taxon>
        <taxon>Actinomycetota</taxon>
        <taxon>Actinomycetes</taxon>
        <taxon>Kitasatosporales</taxon>
        <taxon>Streptomycetaceae</taxon>
        <taxon>Kitasatospora</taxon>
    </lineage>
</organism>
<proteinExistence type="predicted"/>
<sequence length="151" mass="16377">MGTGFRPRTGEGMSLLGILLLLLLEIITLCIAPVEDRPLVGGTLIGAAAAAFVTTAAVLHHSRRTVREARRPLPEVTDGDWFSRQDLEGFPMEAVRPLLRAPDAPSLNRLYVAWLFATQGHDVPWLIHHLDLPAEAADVLVNAARSSPNTS</sequence>
<feature type="transmembrane region" description="Helical" evidence="1">
    <location>
        <begin position="40"/>
        <end position="61"/>
    </location>
</feature>
<keyword evidence="1" id="KW-0812">Transmembrane</keyword>